<evidence type="ECO:0000313" key="3">
    <source>
        <dbReference type="Proteomes" id="UP000663828"/>
    </source>
</evidence>
<name>A0A814F514_ADIRI</name>
<feature type="compositionally biased region" description="Polar residues" evidence="1">
    <location>
        <begin position="185"/>
        <end position="201"/>
    </location>
</feature>
<sequence>MWWLSRCISIDSLNSCFQQQKHRTSYNFCFCNEGSSIFDKQSDDGDDCDSSLHKPARNVYRPQAHLPPNHIRRRIPKRYSDIVGPSGTKTLLQRKESTVREKKVLIPPSQPSRSGKKIPRRYSLKPIAENIYSFDSNQPEPYEINCHRPVKCNDLLAHRMQAAMSAELMNSLDRNFVSRDRKQPPNRSHTSRSHSFNICTSRNEKPELNAYQHLIPRVRTTHIPVEDLRMKEPTPDYDDNVIGTIESEKGAEEEEEPVADYDESTSTVECDIDDKSVTHSELGVSSSFIIPQISSIETTITEERIPTPPPLSKLPTDEKKITIRCRTIAESLSSDHKLILKDAPENLLSEKPHVASQPPAKPHYFHVSKNNKLRKVSQSLSRSSYSSMTQVNDNETEMTNLCPKPLLTDEQIQECLSSSSPATSIVHENEYEQHSSSSKIYNDYKKRASLISVPTNTIDIHSMIIHPMHTKIGLRSSTSSSSTNEKLTDMTLSSKQMNVCVINQLNEHLSTRFPKQLQACSNSDNHLSYDPPPEHMSEKNNTSHFQSTLYDEPNELPIVKEEPTSSLSVPPPPPPLPVGGFRSIKPPMKRSSQPVQISSMTLPREGTNSEMRCSTGTSTISSNLSDTRILSELRENPLFTRAKKHLDIEPGSNGRRSGRRLIGSTSNLSSTETTTVNQTISYVRLDKCSQKSIDEQQQQPETIIMHRSELDAILGKRTKSSVEINQTKSRPCTNSLIQSHCRLSELELIFQKRAQRSEQNLT</sequence>
<dbReference type="Proteomes" id="UP000663828">
    <property type="component" value="Unassembled WGS sequence"/>
</dbReference>
<organism evidence="2 3">
    <name type="scientific">Adineta ricciae</name>
    <name type="common">Rotifer</name>
    <dbReference type="NCBI Taxonomy" id="249248"/>
    <lineage>
        <taxon>Eukaryota</taxon>
        <taxon>Metazoa</taxon>
        <taxon>Spiralia</taxon>
        <taxon>Gnathifera</taxon>
        <taxon>Rotifera</taxon>
        <taxon>Eurotatoria</taxon>
        <taxon>Bdelloidea</taxon>
        <taxon>Adinetida</taxon>
        <taxon>Adinetidae</taxon>
        <taxon>Adineta</taxon>
    </lineage>
</organism>
<evidence type="ECO:0000313" key="2">
    <source>
        <dbReference type="EMBL" id="CAF0975100.1"/>
    </source>
</evidence>
<comment type="caution">
    <text evidence="2">The sequence shown here is derived from an EMBL/GenBank/DDBJ whole genome shotgun (WGS) entry which is preliminary data.</text>
</comment>
<keyword evidence="3" id="KW-1185">Reference proteome</keyword>
<accession>A0A814F514</accession>
<evidence type="ECO:0000256" key="1">
    <source>
        <dbReference type="SAM" id="MobiDB-lite"/>
    </source>
</evidence>
<feature type="region of interest" description="Disordered" evidence="1">
    <location>
        <begin position="602"/>
        <end position="622"/>
    </location>
</feature>
<feature type="region of interest" description="Disordered" evidence="1">
    <location>
        <begin position="647"/>
        <end position="669"/>
    </location>
</feature>
<gene>
    <name evidence="2" type="ORF">XAT740_LOCUS11879</name>
</gene>
<dbReference type="AlphaFoldDB" id="A0A814F514"/>
<dbReference type="EMBL" id="CAJNOR010000660">
    <property type="protein sequence ID" value="CAF0975100.1"/>
    <property type="molecule type" value="Genomic_DNA"/>
</dbReference>
<reference evidence="2" key="1">
    <citation type="submission" date="2021-02" db="EMBL/GenBank/DDBJ databases">
        <authorList>
            <person name="Nowell W R."/>
        </authorList>
    </citation>
    <scope>NUCLEOTIDE SEQUENCE</scope>
</reference>
<feature type="region of interest" description="Disordered" evidence="1">
    <location>
        <begin position="178"/>
        <end position="201"/>
    </location>
</feature>
<proteinExistence type="predicted"/>
<protein>
    <submittedName>
        <fullName evidence="2">Uncharacterized protein</fullName>
    </submittedName>
</protein>